<dbReference type="EMBL" id="BAHD01000087">
    <property type="protein sequence ID" value="GAB97907.1"/>
    <property type="molecule type" value="Genomic_DNA"/>
</dbReference>
<evidence type="ECO:0000313" key="4">
    <source>
        <dbReference type="Proteomes" id="UP000008366"/>
    </source>
</evidence>
<dbReference type="Pfam" id="PF13699">
    <property type="entry name" value="eCIS_core"/>
    <property type="match status" value="1"/>
</dbReference>
<evidence type="ECO:0000256" key="1">
    <source>
        <dbReference type="SAM" id="MobiDB-lite"/>
    </source>
</evidence>
<feature type="compositionally biased region" description="Basic and acidic residues" evidence="1">
    <location>
        <begin position="85"/>
        <end position="97"/>
    </location>
</feature>
<protein>
    <recommendedName>
        <fullName evidence="2">eCIS core domain-containing protein</fullName>
    </recommendedName>
</protein>
<feature type="domain" description="eCIS core" evidence="2">
    <location>
        <begin position="125"/>
        <end position="190"/>
    </location>
</feature>
<organism evidence="3 4">
    <name type="scientific">Kineosphaera limosa NBRC 100340</name>
    <dbReference type="NCBI Taxonomy" id="1184609"/>
    <lineage>
        <taxon>Bacteria</taxon>
        <taxon>Bacillati</taxon>
        <taxon>Actinomycetota</taxon>
        <taxon>Actinomycetes</taxon>
        <taxon>Micrococcales</taxon>
        <taxon>Dermatophilaceae</taxon>
        <taxon>Kineosphaera</taxon>
    </lineage>
</organism>
<dbReference type="AlphaFoldDB" id="K6X0M8"/>
<proteinExistence type="predicted"/>
<feature type="compositionally biased region" description="Low complexity" evidence="1">
    <location>
        <begin position="62"/>
        <end position="84"/>
    </location>
</feature>
<comment type="caution">
    <text evidence="3">The sequence shown here is derived from an EMBL/GenBank/DDBJ whole genome shotgun (WGS) entry which is preliminary data.</text>
</comment>
<accession>K6X0M8</accession>
<name>K6X0M8_9MICO</name>
<feature type="compositionally biased region" description="Basic and acidic residues" evidence="1">
    <location>
        <begin position="37"/>
        <end position="60"/>
    </location>
</feature>
<gene>
    <name evidence="3" type="ORF">KILIM_087_00120</name>
</gene>
<dbReference type="InterPro" id="IPR025295">
    <property type="entry name" value="eCIS_core_dom"/>
</dbReference>
<evidence type="ECO:0000313" key="3">
    <source>
        <dbReference type="EMBL" id="GAB97907.1"/>
    </source>
</evidence>
<dbReference type="Gene3D" id="3.30.450.400">
    <property type="entry name" value="Colicin M, catalytic domain"/>
    <property type="match status" value="1"/>
</dbReference>
<reference evidence="3 4" key="1">
    <citation type="submission" date="2012-08" db="EMBL/GenBank/DDBJ databases">
        <title>Whole genome shotgun sequence of Kineosphaera limosa NBRC 100340.</title>
        <authorList>
            <person name="Yoshida I."/>
            <person name="Isaki S."/>
            <person name="Hosoyama A."/>
            <person name="Tsuchikane K."/>
            <person name="Katsumata H."/>
            <person name="Ando Y."/>
            <person name="Ohji S."/>
            <person name="Hamada M."/>
            <person name="Tamura T."/>
            <person name="Yamazoe A."/>
            <person name="Yamazaki S."/>
            <person name="Fujita N."/>
        </authorList>
    </citation>
    <scope>NUCLEOTIDE SEQUENCE [LARGE SCALE GENOMIC DNA]</scope>
    <source>
        <strain evidence="3 4">NBRC 100340</strain>
    </source>
</reference>
<dbReference type="STRING" id="1184609.KILIM_087_00120"/>
<sequence length="410" mass="43606">MRHGGVTAASPDAAAWVGDGTVTEIREAELDVCARPGRREQSMELDRDAKPDRRAPERRHPAPALARGGATPAWAADHATARSRAAADEKSAEDAEAGRALPGSRAAGAPRDRSPLASDEGSPVPTDVARAAGADPTVARVHEGPEDQLFTSMLGARAATHGRDIFLARGESAHDVPLMTHELTHVAQGGDQVRLRKATHYERRMWLGFYDHYLPRKLLKNYMDDTGKAITLTAQEMIDCNPIVDLRRSKRFMTEVAGLAAAGGGTNAVKVTGWGGARTNGTLGNFTITYDGIVTVKADGSWVYLGTMTFYDYWDFDPKGAGSGRSTPAELQVRVAAALLPGKPFKIFSVVAALTQTSDDTRAQWGDMKAPAFVDDKKYRGAADIATGDVAGGPAGADVIGTQASEDLNK</sequence>
<dbReference type="eggNOG" id="ENOG5033TGD">
    <property type="taxonomic scope" value="Bacteria"/>
</dbReference>
<dbReference type="Proteomes" id="UP000008366">
    <property type="component" value="Unassembled WGS sequence"/>
</dbReference>
<keyword evidence="4" id="KW-1185">Reference proteome</keyword>
<feature type="region of interest" description="Disordered" evidence="1">
    <location>
        <begin position="32"/>
        <end position="129"/>
    </location>
</feature>
<evidence type="ECO:0000259" key="2">
    <source>
        <dbReference type="Pfam" id="PF13699"/>
    </source>
</evidence>